<dbReference type="Pfam" id="PF13432">
    <property type="entry name" value="TPR_16"/>
    <property type="match status" value="2"/>
</dbReference>
<name>A0A5C6CZL1_9BACT</name>
<dbReference type="Gene3D" id="3.40.720.10">
    <property type="entry name" value="Alkaline Phosphatase, subunit A"/>
    <property type="match status" value="1"/>
</dbReference>
<dbReference type="AlphaFoldDB" id="A0A5C6CZL1"/>
<evidence type="ECO:0000313" key="1">
    <source>
        <dbReference type="EMBL" id="TWU28446.1"/>
    </source>
</evidence>
<comment type="caution">
    <text evidence="1">The sequence shown here is derived from an EMBL/GenBank/DDBJ whole genome shotgun (WGS) entry which is preliminary data.</text>
</comment>
<keyword evidence="2" id="KW-1185">Reference proteome</keyword>
<reference evidence="1 2" key="1">
    <citation type="submission" date="2019-02" db="EMBL/GenBank/DDBJ databases">
        <title>Deep-cultivation of Planctomycetes and their phenomic and genomic characterization uncovers novel biology.</title>
        <authorList>
            <person name="Wiegand S."/>
            <person name="Jogler M."/>
            <person name="Boedeker C."/>
            <person name="Pinto D."/>
            <person name="Vollmers J."/>
            <person name="Rivas-Marin E."/>
            <person name="Kohn T."/>
            <person name="Peeters S.H."/>
            <person name="Heuer A."/>
            <person name="Rast P."/>
            <person name="Oberbeckmann S."/>
            <person name="Bunk B."/>
            <person name="Jeske O."/>
            <person name="Meyerdierks A."/>
            <person name="Storesund J.E."/>
            <person name="Kallscheuer N."/>
            <person name="Luecker S."/>
            <person name="Lage O.M."/>
            <person name="Pohl T."/>
            <person name="Merkel B.J."/>
            <person name="Hornburger P."/>
            <person name="Mueller R.-W."/>
            <person name="Bruemmer F."/>
            <person name="Labrenz M."/>
            <person name="Spormann A.M."/>
            <person name="Op Den Camp H."/>
            <person name="Overmann J."/>
            <person name="Amann R."/>
            <person name="Jetten M.S.M."/>
            <person name="Mascher T."/>
            <person name="Medema M.H."/>
            <person name="Devos D.P."/>
            <person name="Kaster A.-K."/>
            <person name="Ovreas L."/>
            <person name="Rohde M."/>
            <person name="Galperin M.Y."/>
            <person name="Jogler C."/>
        </authorList>
    </citation>
    <scope>NUCLEOTIDE SEQUENCE [LARGE SCALE GENOMIC DNA]</scope>
    <source>
        <strain evidence="1 2">Pla144</strain>
    </source>
</reference>
<dbReference type="Gene3D" id="1.25.40.10">
    <property type="entry name" value="Tetratricopeptide repeat domain"/>
    <property type="match status" value="2"/>
</dbReference>
<dbReference type="Pfam" id="PF01663">
    <property type="entry name" value="Phosphodiest"/>
    <property type="match status" value="1"/>
</dbReference>
<dbReference type="InterPro" id="IPR017850">
    <property type="entry name" value="Alkaline_phosphatase_core_sf"/>
</dbReference>
<evidence type="ECO:0000313" key="2">
    <source>
        <dbReference type="Proteomes" id="UP000318437"/>
    </source>
</evidence>
<dbReference type="InterPro" id="IPR011990">
    <property type="entry name" value="TPR-like_helical_dom_sf"/>
</dbReference>
<dbReference type="EMBL" id="SJPS01000002">
    <property type="protein sequence ID" value="TWU28446.1"/>
    <property type="molecule type" value="Genomic_DNA"/>
</dbReference>
<organism evidence="1 2">
    <name type="scientific">Bythopirellula polymerisocia</name>
    <dbReference type="NCBI Taxonomy" id="2528003"/>
    <lineage>
        <taxon>Bacteria</taxon>
        <taxon>Pseudomonadati</taxon>
        <taxon>Planctomycetota</taxon>
        <taxon>Planctomycetia</taxon>
        <taxon>Pirellulales</taxon>
        <taxon>Lacipirellulaceae</taxon>
        <taxon>Bythopirellula</taxon>
    </lineage>
</organism>
<dbReference type="SUPFAM" id="SSF53649">
    <property type="entry name" value="Alkaline phosphatase-like"/>
    <property type="match status" value="1"/>
</dbReference>
<dbReference type="Proteomes" id="UP000318437">
    <property type="component" value="Unassembled WGS sequence"/>
</dbReference>
<gene>
    <name evidence="1" type="ORF">Pla144_17360</name>
</gene>
<proteinExistence type="predicted"/>
<dbReference type="InterPro" id="IPR002591">
    <property type="entry name" value="Phosphodiest/P_Trfase"/>
</dbReference>
<protein>
    <submittedName>
        <fullName evidence="1">Type I phosphodiesterase / nucleotide pyrophosphatase</fullName>
    </submittedName>
</protein>
<accession>A0A5C6CZL1</accession>
<sequence>MSGSRLADRVLLLGWDGAEPETLRTLLLNGRLPVLQSLLERGSCLELATPRPLFARSAWTSLATGKYPHEHGVLHDLCINVYGDQLQPITRHNRTTSALWNILHRAGLQTHIVGWPVSHPAESLTGIFVSDRFASPESTPLLTQQDGPTVLPREAFSHLDDRRVSQSEAEEIALSQLLPAQLIGLREYSRVEAACRDILAQSATLFRTIRWCLDVQPWNFSACVFPGFHRSHELAHSLERLSPTGPELSKHLISGCYEHHDLLLGQILSQVDDSTYILVISPTGPQAATSSVLGAHNNHATFGSMNRNAGLAVFKGPNVLRLTRTMSRNLLDIAPTILTMFGLPYGEDMGGRPMLECFEPGLTPSSVETWDIQSTNTTPQSNEWKEDREDNPKEEVYHLAVEYLIELGYVDPLDIAAQNSVNLCRRTTELNRAISLLDAGQIDKSIDVINDLKEDHYDSHRAHFLLAEALFRARRFEASRQEIDLLMCRGFENPQLYYLAAANEFADRRYDRALDELACTQRGISRFPGAMLLAGNVHLRKRDFSAAQEAFEQSIVSDGPTASALDGLAAVKIHLGKPEEAAMHALDAIDQSSTLDRAHYHLAIALILLNKPNEAIGALRNWASLDPMAAAPYRWMARVHQLQLADPVRANACRLLGKEVIRRRRTSLANQRAAST</sequence>
<dbReference type="SUPFAM" id="SSF48452">
    <property type="entry name" value="TPR-like"/>
    <property type="match status" value="2"/>
</dbReference>